<accession>C8PJS6</accession>
<comment type="caution">
    <text evidence="1">The sequence shown here is derived from an EMBL/GenBank/DDBJ whole genome shotgun (WGS) entry which is preliminary data.</text>
</comment>
<sequence>MADTEVAAPRDVYDEILDKSLAALQACQAEHNLTSCLECEKLLDCAVRDKYVKAVYESMSHGATGDFSF</sequence>
<dbReference type="RefSeq" id="WP_005872202.1">
    <property type="nucleotide sequence ID" value="NZ_ACYG01000027.1"/>
</dbReference>
<dbReference type="eggNOG" id="ENOG5031AUI">
    <property type="taxonomic scope" value="Bacteria"/>
</dbReference>
<dbReference type="STRING" id="824.CGRAC_0757"/>
<gene>
    <name evidence="1" type="ORF">CAMGR0001_1476</name>
</gene>
<dbReference type="AlphaFoldDB" id="C8PJS6"/>
<reference evidence="1 2" key="1">
    <citation type="submission" date="2009-07" db="EMBL/GenBank/DDBJ databases">
        <authorList>
            <person name="Madupu R."/>
            <person name="Sebastian Y."/>
            <person name="Durkin A.S."/>
            <person name="Torralba M."/>
            <person name="Methe B."/>
            <person name="Sutton G.G."/>
            <person name="Strausberg R.L."/>
            <person name="Nelson K.E."/>
        </authorList>
    </citation>
    <scope>NUCLEOTIDE SEQUENCE [LARGE SCALE GENOMIC DNA]</scope>
    <source>
        <strain evidence="1 2">RM3268</strain>
    </source>
</reference>
<evidence type="ECO:0000313" key="1">
    <source>
        <dbReference type="EMBL" id="EEV17181.1"/>
    </source>
</evidence>
<proteinExistence type="predicted"/>
<protein>
    <submittedName>
        <fullName evidence="1">Uncharacterized protein</fullName>
    </submittedName>
</protein>
<organism evidence="1 2">
    <name type="scientific">Campylobacter gracilis RM3268</name>
    <dbReference type="NCBI Taxonomy" id="553220"/>
    <lineage>
        <taxon>Bacteria</taxon>
        <taxon>Pseudomonadati</taxon>
        <taxon>Campylobacterota</taxon>
        <taxon>Epsilonproteobacteria</taxon>
        <taxon>Campylobacterales</taxon>
        <taxon>Campylobacteraceae</taxon>
        <taxon>Campylobacter</taxon>
    </lineage>
</organism>
<dbReference type="Proteomes" id="UP000005709">
    <property type="component" value="Unassembled WGS sequence"/>
</dbReference>
<name>C8PJS6_9BACT</name>
<dbReference type="EMBL" id="ACYG01000027">
    <property type="protein sequence ID" value="EEV17181.1"/>
    <property type="molecule type" value="Genomic_DNA"/>
</dbReference>
<evidence type="ECO:0000313" key="2">
    <source>
        <dbReference type="Proteomes" id="UP000005709"/>
    </source>
</evidence>
<dbReference type="OrthoDB" id="5334833at2"/>
<keyword evidence="2" id="KW-1185">Reference proteome</keyword>